<dbReference type="InterPro" id="IPR011990">
    <property type="entry name" value="TPR-like_helical_dom_sf"/>
</dbReference>
<evidence type="ECO:0000256" key="7">
    <source>
        <dbReference type="SAM" id="Coils"/>
    </source>
</evidence>
<dbReference type="SUPFAM" id="SSF48452">
    <property type="entry name" value="TPR-like"/>
    <property type="match status" value="1"/>
</dbReference>
<evidence type="ECO:0000256" key="5">
    <source>
        <dbReference type="ARBA" id="ARBA00023242"/>
    </source>
</evidence>
<dbReference type="Gene3D" id="1.25.40.10">
    <property type="entry name" value="Tetratricopeptide repeat domain"/>
    <property type="match status" value="1"/>
</dbReference>
<feature type="region of interest" description="Disordered" evidence="8">
    <location>
        <begin position="351"/>
        <end position="390"/>
    </location>
</feature>
<evidence type="ECO:0000256" key="3">
    <source>
        <dbReference type="ARBA" id="ARBA00022737"/>
    </source>
</evidence>
<evidence type="ECO:0000256" key="1">
    <source>
        <dbReference type="ARBA" id="ARBA00004123"/>
    </source>
</evidence>
<evidence type="ECO:0000256" key="2">
    <source>
        <dbReference type="ARBA" id="ARBA00008402"/>
    </source>
</evidence>
<keyword evidence="7" id="KW-0175">Coiled coil</keyword>
<keyword evidence="5" id="KW-0539">Nucleus</keyword>
<evidence type="ECO:0000313" key="10">
    <source>
        <dbReference type="EMBL" id="KAK4336922.1"/>
    </source>
</evidence>
<comment type="similarity">
    <text evidence="2">Belongs to the NASP family.</text>
</comment>
<sequence length="390" mass="44884">MDIDAEAINLMAQGKRHLIVHDYYSAVLSLEEACRLFDSKYGVNADECSEAYLKYGCALLELHRQETGALDGLIDPKPQEEEEEDDEEEEEEAEDEDNDENNKVEEKSEIEEAVKTEEDIMESPKQVETESTVDDSKMESTSAEADPNKPSTSTGITDENREEEETEPSNIEVAFEVLTMAKNIFKRQTEHRDDVFLKLSETLQKLGEIFIEWENNNDAIKELEECLEIRKRHLPDDDRLIAETYYHIGLAYSFNSNIDQANLNFQKAVDVIQQRLNRLNKNIVENDNSLKKEELEQEIKELESILPEMKSKIEDCQEQMSTTKLAANDKLEEEKLAEKKKQILAKPISNVSHLVKRKREEPELNGNKKLKNGDSNQNGHNKESIEMQEV</sequence>
<feature type="compositionally biased region" description="Basic and acidic residues" evidence="8">
    <location>
        <begin position="380"/>
        <end position="390"/>
    </location>
</feature>
<feature type="repeat" description="TPR" evidence="6">
    <location>
        <begin position="242"/>
        <end position="275"/>
    </location>
</feature>
<evidence type="ECO:0000256" key="8">
    <source>
        <dbReference type="SAM" id="MobiDB-lite"/>
    </source>
</evidence>
<gene>
    <name evidence="10" type="ORF">RND71_044038</name>
</gene>
<dbReference type="InterPro" id="IPR019544">
    <property type="entry name" value="Tetratricopeptide_SHNi-TPR_dom"/>
</dbReference>
<feature type="compositionally biased region" description="Acidic residues" evidence="8">
    <location>
        <begin position="80"/>
        <end position="99"/>
    </location>
</feature>
<feature type="compositionally biased region" description="Basic and acidic residues" evidence="8">
    <location>
        <begin position="100"/>
        <end position="118"/>
    </location>
</feature>
<name>A0AAE1UN58_9SOLA</name>
<comment type="caution">
    <text evidence="10">The sequence shown here is derived from an EMBL/GenBank/DDBJ whole genome shotgun (WGS) entry which is preliminary data.</text>
</comment>
<dbReference type="SMART" id="SM00028">
    <property type="entry name" value="TPR"/>
    <property type="match status" value="2"/>
</dbReference>
<dbReference type="Pfam" id="PF10516">
    <property type="entry name" value="SHNi-TPR"/>
    <property type="match status" value="1"/>
</dbReference>
<keyword evidence="11" id="KW-1185">Reference proteome</keyword>
<keyword evidence="4 6" id="KW-0802">TPR repeat</keyword>
<comment type="subcellular location">
    <subcellularLocation>
        <location evidence="1">Nucleus</location>
    </subcellularLocation>
</comment>
<dbReference type="GO" id="GO:0005654">
    <property type="term" value="C:nucleoplasm"/>
    <property type="evidence" value="ECO:0007669"/>
    <property type="project" value="TreeGrafter"/>
</dbReference>
<proteinExistence type="inferred from homology"/>
<evidence type="ECO:0000259" key="9">
    <source>
        <dbReference type="Pfam" id="PF10516"/>
    </source>
</evidence>
<reference evidence="10" key="1">
    <citation type="submission" date="2023-12" db="EMBL/GenBank/DDBJ databases">
        <title>Genome assembly of Anisodus tanguticus.</title>
        <authorList>
            <person name="Wang Y.-J."/>
        </authorList>
    </citation>
    <scope>NUCLEOTIDE SEQUENCE</scope>
    <source>
        <strain evidence="10">KB-2021</strain>
        <tissue evidence="10">Leaf</tissue>
    </source>
</reference>
<evidence type="ECO:0000256" key="6">
    <source>
        <dbReference type="PROSITE-ProRule" id="PRU00339"/>
    </source>
</evidence>
<dbReference type="EMBL" id="JAVYJV010000076">
    <property type="protein sequence ID" value="KAK4336922.1"/>
    <property type="molecule type" value="Genomic_DNA"/>
</dbReference>
<protein>
    <recommendedName>
        <fullName evidence="9">Tetratricopeptide SHNi-TPR domain-containing protein</fullName>
    </recommendedName>
</protein>
<evidence type="ECO:0000256" key="4">
    <source>
        <dbReference type="ARBA" id="ARBA00022803"/>
    </source>
</evidence>
<organism evidence="10 11">
    <name type="scientific">Anisodus tanguticus</name>
    <dbReference type="NCBI Taxonomy" id="243964"/>
    <lineage>
        <taxon>Eukaryota</taxon>
        <taxon>Viridiplantae</taxon>
        <taxon>Streptophyta</taxon>
        <taxon>Embryophyta</taxon>
        <taxon>Tracheophyta</taxon>
        <taxon>Spermatophyta</taxon>
        <taxon>Magnoliopsida</taxon>
        <taxon>eudicotyledons</taxon>
        <taxon>Gunneridae</taxon>
        <taxon>Pentapetalae</taxon>
        <taxon>asterids</taxon>
        <taxon>lamiids</taxon>
        <taxon>Solanales</taxon>
        <taxon>Solanaceae</taxon>
        <taxon>Solanoideae</taxon>
        <taxon>Hyoscyameae</taxon>
        <taxon>Anisodus</taxon>
    </lineage>
</organism>
<keyword evidence="3" id="KW-0677">Repeat</keyword>
<dbReference type="PANTHER" id="PTHR15081">
    <property type="entry name" value="NUCLEAR AUTOANTIGENIC SPERM PROTEIN NASP -RELATED"/>
    <property type="match status" value="1"/>
</dbReference>
<feature type="region of interest" description="Disordered" evidence="8">
    <location>
        <begin position="69"/>
        <end position="169"/>
    </location>
</feature>
<dbReference type="GO" id="GO:0006335">
    <property type="term" value="P:DNA replication-dependent chromatin assembly"/>
    <property type="evidence" value="ECO:0007669"/>
    <property type="project" value="TreeGrafter"/>
</dbReference>
<dbReference type="AlphaFoldDB" id="A0AAE1UN58"/>
<feature type="compositionally biased region" description="Polar residues" evidence="8">
    <location>
        <begin position="139"/>
        <end position="157"/>
    </location>
</feature>
<accession>A0AAE1UN58</accession>
<dbReference type="Proteomes" id="UP001291623">
    <property type="component" value="Unassembled WGS sequence"/>
</dbReference>
<dbReference type="GO" id="GO:0042393">
    <property type="term" value="F:histone binding"/>
    <property type="evidence" value="ECO:0007669"/>
    <property type="project" value="TreeGrafter"/>
</dbReference>
<dbReference type="InterPro" id="IPR019734">
    <property type="entry name" value="TPR_rpt"/>
</dbReference>
<dbReference type="GO" id="GO:0034080">
    <property type="term" value="P:CENP-A containing chromatin assembly"/>
    <property type="evidence" value="ECO:0007669"/>
    <property type="project" value="TreeGrafter"/>
</dbReference>
<evidence type="ECO:0000313" key="11">
    <source>
        <dbReference type="Proteomes" id="UP001291623"/>
    </source>
</evidence>
<dbReference type="InterPro" id="IPR051730">
    <property type="entry name" value="NASP-like"/>
</dbReference>
<dbReference type="PROSITE" id="PS50005">
    <property type="entry name" value="TPR"/>
    <property type="match status" value="1"/>
</dbReference>
<dbReference type="Pfam" id="PF13181">
    <property type="entry name" value="TPR_8"/>
    <property type="match status" value="1"/>
</dbReference>
<feature type="coiled-coil region" evidence="7">
    <location>
        <begin position="262"/>
        <end position="319"/>
    </location>
</feature>
<dbReference type="PANTHER" id="PTHR15081:SF1">
    <property type="entry name" value="NUCLEAR AUTOANTIGENIC SPERM PROTEIN"/>
    <property type="match status" value="1"/>
</dbReference>
<feature type="domain" description="Tetratricopeptide SHNi-TPR" evidence="9">
    <location>
        <begin position="200"/>
        <end position="235"/>
    </location>
</feature>